<protein>
    <recommendedName>
        <fullName evidence="1">DNA-directed RNA polymerase</fullName>
        <ecNumber evidence="1">2.7.7.6</ecNumber>
    </recommendedName>
</protein>
<sequence length="168" mass="18812">MENLRFIKKYSWGEFKQEINNGNGYSGVDASRTTSNNIIEVCQTLGIEAARQTIINEIKFTMEGHGMNIDIRHMKLLADLITYKGELLGMTRHGFVKMKSSVLLLASFEKTSDHLFNASYSGRDDLIQGVSECIITGVPMQLGTGILKVRQRVQDLPELKYGPDPIIS</sequence>
<dbReference type="FunFam" id="1.10.150.390:FF:000006">
    <property type="entry name" value="DNA-directed RNA polymerase subunit"/>
    <property type="match status" value="1"/>
</dbReference>
<evidence type="ECO:0000256" key="3">
    <source>
        <dbReference type="ARBA" id="ARBA00022833"/>
    </source>
</evidence>
<keyword evidence="3" id="KW-0862">Zinc</keyword>
<dbReference type="OrthoDB" id="1932641at2759"/>
<dbReference type="Pfam" id="PF04998">
    <property type="entry name" value="RNA_pol_Rpb1_5"/>
    <property type="match status" value="1"/>
</dbReference>
<proteinExistence type="predicted"/>
<evidence type="ECO:0000313" key="5">
    <source>
        <dbReference type="EMBL" id="KAG0492564.1"/>
    </source>
</evidence>
<dbReference type="Proteomes" id="UP000636800">
    <property type="component" value="Chromosome 2"/>
</dbReference>
<reference evidence="5 6" key="1">
    <citation type="journal article" date="2020" name="Nat. Food">
        <title>A phased Vanilla planifolia genome enables genetic improvement of flavour and production.</title>
        <authorList>
            <person name="Hasing T."/>
            <person name="Tang H."/>
            <person name="Brym M."/>
            <person name="Khazi F."/>
            <person name="Huang T."/>
            <person name="Chambers A.H."/>
        </authorList>
    </citation>
    <scope>NUCLEOTIDE SEQUENCE [LARGE SCALE GENOMIC DNA]</scope>
    <source>
        <tissue evidence="5">Leaf</tissue>
    </source>
</reference>
<evidence type="ECO:0000256" key="1">
    <source>
        <dbReference type="ARBA" id="ARBA00012418"/>
    </source>
</evidence>
<gene>
    <name evidence="5" type="ORF">HPP92_005962</name>
</gene>
<name>A0A835V9J7_VANPL</name>
<dbReference type="SUPFAM" id="SSF64484">
    <property type="entry name" value="beta and beta-prime subunits of DNA dependent RNA-polymerase"/>
    <property type="match status" value="1"/>
</dbReference>
<dbReference type="AlphaFoldDB" id="A0A835V9J7"/>
<keyword evidence="2" id="KW-0479">Metal-binding</keyword>
<dbReference type="InterPro" id="IPR015700">
    <property type="entry name" value="RPC1"/>
</dbReference>
<dbReference type="PANTHER" id="PTHR48446">
    <property type="entry name" value="DNA-DIRECTED RNA POLYMERASE SUBUNIT BETA' N-TERMINAL SECTION"/>
    <property type="match status" value="1"/>
</dbReference>
<dbReference type="Gene3D" id="1.10.150.390">
    <property type="match status" value="1"/>
</dbReference>
<dbReference type="GO" id="GO:0046872">
    <property type="term" value="F:metal ion binding"/>
    <property type="evidence" value="ECO:0007669"/>
    <property type="project" value="UniProtKB-KW"/>
</dbReference>
<accession>A0A835V9J7</accession>
<dbReference type="InterPro" id="IPR007081">
    <property type="entry name" value="RNA_pol_Rpb1_5"/>
</dbReference>
<dbReference type="GO" id="GO:0006351">
    <property type="term" value="P:DNA-templated transcription"/>
    <property type="evidence" value="ECO:0007669"/>
    <property type="project" value="InterPro"/>
</dbReference>
<dbReference type="PANTHER" id="PTHR48446:SF1">
    <property type="entry name" value="DNA-DIRECTED RNA POLYMERASE SUBUNIT BETA' N-TERMINAL SECTION"/>
    <property type="match status" value="1"/>
</dbReference>
<comment type="caution">
    <text evidence="5">The sequence shown here is derived from an EMBL/GenBank/DDBJ whole genome shotgun (WGS) entry which is preliminary data.</text>
</comment>
<dbReference type="EMBL" id="JADCNL010000002">
    <property type="protein sequence ID" value="KAG0492564.1"/>
    <property type="molecule type" value="Genomic_DNA"/>
</dbReference>
<evidence type="ECO:0000256" key="2">
    <source>
        <dbReference type="ARBA" id="ARBA00022723"/>
    </source>
</evidence>
<feature type="domain" description="RNA polymerase Rpb1" evidence="4">
    <location>
        <begin position="27"/>
        <end position="102"/>
    </location>
</feature>
<dbReference type="GO" id="GO:0003677">
    <property type="term" value="F:DNA binding"/>
    <property type="evidence" value="ECO:0007669"/>
    <property type="project" value="InterPro"/>
</dbReference>
<evidence type="ECO:0000313" key="6">
    <source>
        <dbReference type="Proteomes" id="UP000636800"/>
    </source>
</evidence>
<dbReference type="GO" id="GO:0003899">
    <property type="term" value="F:DNA-directed RNA polymerase activity"/>
    <property type="evidence" value="ECO:0007669"/>
    <property type="project" value="UniProtKB-EC"/>
</dbReference>
<keyword evidence="6" id="KW-1185">Reference proteome</keyword>
<organism evidence="5 6">
    <name type="scientific">Vanilla planifolia</name>
    <name type="common">Vanilla</name>
    <dbReference type="NCBI Taxonomy" id="51239"/>
    <lineage>
        <taxon>Eukaryota</taxon>
        <taxon>Viridiplantae</taxon>
        <taxon>Streptophyta</taxon>
        <taxon>Embryophyta</taxon>
        <taxon>Tracheophyta</taxon>
        <taxon>Spermatophyta</taxon>
        <taxon>Magnoliopsida</taxon>
        <taxon>Liliopsida</taxon>
        <taxon>Asparagales</taxon>
        <taxon>Orchidaceae</taxon>
        <taxon>Vanilloideae</taxon>
        <taxon>Vanilleae</taxon>
        <taxon>Vanilla</taxon>
    </lineage>
</organism>
<dbReference type="EC" id="2.7.7.6" evidence="1"/>
<evidence type="ECO:0000259" key="4">
    <source>
        <dbReference type="Pfam" id="PF04998"/>
    </source>
</evidence>